<organism evidence="2 3">
    <name type="scientific">Hypsibius exemplaris</name>
    <name type="common">Freshwater tardigrade</name>
    <dbReference type="NCBI Taxonomy" id="2072580"/>
    <lineage>
        <taxon>Eukaryota</taxon>
        <taxon>Metazoa</taxon>
        <taxon>Ecdysozoa</taxon>
        <taxon>Tardigrada</taxon>
        <taxon>Eutardigrada</taxon>
        <taxon>Parachela</taxon>
        <taxon>Hypsibioidea</taxon>
        <taxon>Hypsibiidae</taxon>
        <taxon>Hypsibius</taxon>
    </lineage>
</organism>
<dbReference type="AlphaFoldDB" id="A0A9X6RKR4"/>
<feature type="compositionally biased region" description="Polar residues" evidence="1">
    <location>
        <begin position="301"/>
        <end position="311"/>
    </location>
</feature>
<keyword evidence="3" id="KW-1185">Reference proteome</keyword>
<feature type="region of interest" description="Disordered" evidence="1">
    <location>
        <begin position="327"/>
        <end position="350"/>
    </location>
</feature>
<dbReference type="Proteomes" id="UP000192578">
    <property type="component" value="Unassembled WGS sequence"/>
</dbReference>
<feature type="compositionally biased region" description="Polar residues" evidence="1">
    <location>
        <begin position="139"/>
        <end position="150"/>
    </location>
</feature>
<sequence>MVRTRRNRTLQYHARIGRMDWAKAVPVGEAPADLIPHGYGPLGHATRDGPHRNRWRCPSYSSNRRYPQEERCNFRWCSNRVSNWLQRNGLLKSKWTREYWTRRYKRASDRQREGMNGWWEFAQKKRVERRVHNSDPVDMTNQLNCRPGSSSRKRVGPNKTSKSEILEVTDLESEKSGVAVGAGSVCTRSGRWSVPEQFRPHGTECGTDRTEHDRVTSETIPTKPEAVLGVTGANPTEPGFERKCALRSPEGSQPRAVGVKTKHQRVRGEPTGITPTEPGYDRKKVSRSPGPDVPAGKLHSFSRQSGTSQCQGCMAPKWKWSIRWIASNKNGTDPAPPERIRLAAGSYDNN</sequence>
<gene>
    <name evidence="2" type="ORF">BV898_15752</name>
</gene>
<feature type="region of interest" description="Disordered" evidence="1">
    <location>
        <begin position="195"/>
        <end position="218"/>
    </location>
</feature>
<protein>
    <submittedName>
        <fullName evidence="2">Uncharacterized protein</fullName>
    </submittedName>
</protein>
<evidence type="ECO:0000256" key="1">
    <source>
        <dbReference type="SAM" id="MobiDB-lite"/>
    </source>
</evidence>
<evidence type="ECO:0000313" key="3">
    <source>
        <dbReference type="Proteomes" id="UP000192578"/>
    </source>
</evidence>
<proteinExistence type="predicted"/>
<feature type="compositionally biased region" description="Basic and acidic residues" evidence="1">
    <location>
        <begin position="198"/>
        <end position="216"/>
    </location>
</feature>
<feature type="region of interest" description="Disordered" evidence="1">
    <location>
        <begin position="245"/>
        <end position="311"/>
    </location>
</feature>
<accession>A0A9X6RKR4</accession>
<evidence type="ECO:0000313" key="2">
    <source>
        <dbReference type="EMBL" id="OWA51260.1"/>
    </source>
</evidence>
<dbReference type="EMBL" id="MTYJ01000219">
    <property type="protein sequence ID" value="OWA51260.1"/>
    <property type="molecule type" value="Genomic_DNA"/>
</dbReference>
<feature type="region of interest" description="Disordered" evidence="1">
    <location>
        <begin position="131"/>
        <end position="161"/>
    </location>
</feature>
<comment type="caution">
    <text evidence="2">The sequence shown here is derived from an EMBL/GenBank/DDBJ whole genome shotgun (WGS) entry which is preliminary data.</text>
</comment>
<reference evidence="3" key="1">
    <citation type="submission" date="2017-01" db="EMBL/GenBank/DDBJ databases">
        <title>Comparative genomics of anhydrobiosis in the tardigrade Hypsibius dujardini.</title>
        <authorList>
            <person name="Yoshida Y."/>
            <person name="Koutsovoulos G."/>
            <person name="Laetsch D."/>
            <person name="Stevens L."/>
            <person name="Kumar S."/>
            <person name="Horikawa D."/>
            <person name="Ishino K."/>
            <person name="Komine S."/>
            <person name="Tomita M."/>
            <person name="Blaxter M."/>
            <person name="Arakawa K."/>
        </authorList>
    </citation>
    <scope>NUCLEOTIDE SEQUENCE [LARGE SCALE GENOMIC DNA]</scope>
    <source>
        <strain evidence="3">Z151</strain>
    </source>
</reference>
<name>A0A9X6RKR4_HYPEX</name>